<dbReference type="Gene3D" id="3.40.50.880">
    <property type="match status" value="1"/>
</dbReference>
<dbReference type="SUPFAM" id="SSF52317">
    <property type="entry name" value="Class I glutamine amidotransferase-like"/>
    <property type="match status" value="1"/>
</dbReference>
<keyword evidence="3" id="KW-0378">Hydrolase</keyword>
<dbReference type="Proteomes" id="UP000006867">
    <property type="component" value="Chromosome"/>
</dbReference>
<dbReference type="RefSeq" id="WP_003327037.1">
    <property type="nucleotide sequence ID" value="NC_014639.1"/>
</dbReference>
<dbReference type="EMBL" id="CP002207">
    <property type="protein sequence ID" value="ADP33762.1"/>
    <property type="molecule type" value="Genomic_DNA"/>
</dbReference>
<evidence type="ECO:0000313" key="5">
    <source>
        <dbReference type="EMBL" id="ADP33762.1"/>
    </source>
</evidence>
<proteinExistence type="inferred from homology"/>
<keyword evidence="4" id="KW-0720">Serine protease</keyword>
<evidence type="ECO:0008006" key="7">
    <source>
        <dbReference type="Google" id="ProtNLM"/>
    </source>
</evidence>
<dbReference type="InterPro" id="IPR029062">
    <property type="entry name" value="Class_I_gatase-like"/>
</dbReference>
<keyword evidence="6" id="KW-1185">Reference proteome</keyword>
<dbReference type="Pfam" id="PF03575">
    <property type="entry name" value="Peptidase_S51"/>
    <property type="match status" value="1"/>
</dbReference>
<dbReference type="PANTHER" id="PTHR20842:SF0">
    <property type="entry name" value="ALPHA-ASPARTYL DIPEPTIDASE"/>
    <property type="match status" value="1"/>
</dbReference>
<keyword evidence="2" id="KW-0645">Protease</keyword>
<organism evidence="5 6">
    <name type="scientific">Bacillus atrophaeus (strain 1942)</name>
    <dbReference type="NCBI Taxonomy" id="720555"/>
    <lineage>
        <taxon>Bacteria</taxon>
        <taxon>Bacillati</taxon>
        <taxon>Bacillota</taxon>
        <taxon>Bacilli</taxon>
        <taxon>Bacillales</taxon>
        <taxon>Bacillaceae</taxon>
        <taxon>Bacillus</taxon>
    </lineage>
</organism>
<gene>
    <name evidence="5" type="ordered locus">BATR1942_14200</name>
</gene>
<evidence type="ECO:0000256" key="2">
    <source>
        <dbReference type="ARBA" id="ARBA00022670"/>
    </source>
</evidence>
<name>A0ABN3ZH24_BACA1</name>
<evidence type="ECO:0000313" key="6">
    <source>
        <dbReference type="Proteomes" id="UP000006867"/>
    </source>
</evidence>
<comment type="similarity">
    <text evidence="1">Belongs to the peptidase S51 family.</text>
</comment>
<sequence>MGTLFLSGGGDAGQTQTIDKRFVKELDKDKPLLYIPIAMDTSQFDDCFEWINSLFNPLGIKDITMWTNVKDKSIQDLDDFSAVYIGGGNTFSLLKKFIDTAFIEVLKGYTENDGIVYGGSAGAIILGKHIMTCSHMDPNHVGLNKFNGLELVKEYSIWCHYKHENDPLIKKYVKEYKAPVISLPKETGILVSDTGIQVIGTKPAYVYQGERKTVIYHDHFI</sequence>
<accession>A0ABN3ZH24</accession>
<reference evidence="5 6" key="1">
    <citation type="journal article" date="2011" name="Front. Microbiol.">
        <title>Genomic signatures of strain selection and enhancement in Bacillus atrophaeus var. globigii, a historical biowarfare simulant.</title>
        <authorList>
            <person name="Gibbons H.S."/>
            <person name="Broomall S.M."/>
            <person name="McNew L.A."/>
            <person name="Daligault H."/>
            <person name="Chapman C."/>
            <person name="Bruce D."/>
            <person name="Karavis M."/>
            <person name="Krepps M."/>
            <person name="McGregor P.A."/>
            <person name="Hong C."/>
            <person name="Park K.H."/>
            <person name="Akmal A."/>
            <person name="Feldman A."/>
            <person name="Lin J.S."/>
            <person name="Chang W.E."/>
            <person name="Higgs B.W."/>
            <person name="Demirev P."/>
            <person name="Lindquist J."/>
            <person name="Liem A."/>
            <person name="Fochler E."/>
            <person name="Read T.D."/>
            <person name="Tapia R."/>
            <person name="Johnson S."/>
            <person name="Bishop-Lilly K.A."/>
            <person name="Detter C."/>
            <person name="Han C."/>
            <person name="Sozhamannan S."/>
            <person name="Rosenzweig C.N."/>
            <person name="Skowronski E.W."/>
        </authorList>
    </citation>
    <scope>NUCLEOTIDE SEQUENCE [LARGE SCALE GENOMIC DNA]</scope>
    <source>
        <strain evidence="5 6">1942</strain>
    </source>
</reference>
<protein>
    <recommendedName>
        <fullName evidence="7">Peptidase E</fullName>
    </recommendedName>
</protein>
<evidence type="ECO:0000256" key="4">
    <source>
        <dbReference type="ARBA" id="ARBA00022825"/>
    </source>
</evidence>
<evidence type="ECO:0000256" key="1">
    <source>
        <dbReference type="ARBA" id="ARBA00006534"/>
    </source>
</evidence>
<dbReference type="PANTHER" id="PTHR20842">
    <property type="entry name" value="PROTEASE S51 ALPHA-ASPARTYL DIPEPTIDASE"/>
    <property type="match status" value="1"/>
</dbReference>
<dbReference type="InterPro" id="IPR005320">
    <property type="entry name" value="Peptidase_S51"/>
</dbReference>
<evidence type="ECO:0000256" key="3">
    <source>
        <dbReference type="ARBA" id="ARBA00022801"/>
    </source>
</evidence>